<dbReference type="EMBL" id="QJKJ01002598">
    <property type="protein sequence ID" value="RDY02126.1"/>
    <property type="molecule type" value="Genomic_DNA"/>
</dbReference>
<protein>
    <submittedName>
        <fullName evidence="1">Uncharacterized protein</fullName>
    </submittedName>
</protein>
<name>A0A371HH53_MUCPR</name>
<organism evidence="1 2">
    <name type="scientific">Mucuna pruriens</name>
    <name type="common">Velvet bean</name>
    <name type="synonym">Dolichos pruriens</name>
    <dbReference type="NCBI Taxonomy" id="157652"/>
    <lineage>
        <taxon>Eukaryota</taxon>
        <taxon>Viridiplantae</taxon>
        <taxon>Streptophyta</taxon>
        <taxon>Embryophyta</taxon>
        <taxon>Tracheophyta</taxon>
        <taxon>Spermatophyta</taxon>
        <taxon>Magnoliopsida</taxon>
        <taxon>eudicotyledons</taxon>
        <taxon>Gunneridae</taxon>
        <taxon>Pentapetalae</taxon>
        <taxon>rosids</taxon>
        <taxon>fabids</taxon>
        <taxon>Fabales</taxon>
        <taxon>Fabaceae</taxon>
        <taxon>Papilionoideae</taxon>
        <taxon>50 kb inversion clade</taxon>
        <taxon>NPAAA clade</taxon>
        <taxon>indigoferoid/millettioid clade</taxon>
        <taxon>Phaseoleae</taxon>
        <taxon>Mucuna</taxon>
    </lineage>
</organism>
<reference evidence="1" key="1">
    <citation type="submission" date="2018-05" db="EMBL/GenBank/DDBJ databases">
        <title>Draft genome of Mucuna pruriens seed.</title>
        <authorList>
            <person name="Nnadi N.E."/>
            <person name="Vos R."/>
            <person name="Hasami M.H."/>
            <person name="Devisetty U.K."/>
            <person name="Aguiy J.C."/>
        </authorList>
    </citation>
    <scope>NUCLEOTIDE SEQUENCE [LARGE SCALE GENOMIC DNA]</scope>
    <source>
        <strain evidence="1">JCA_2017</strain>
    </source>
</reference>
<evidence type="ECO:0000313" key="1">
    <source>
        <dbReference type="EMBL" id="RDY02126.1"/>
    </source>
</evidence>
<comment type="caution">
    <text evidence="1">The sequence shown here is derived from an EMBL/GenBank/DDBJ whole genome shotgun (WGS) entry which is preliminary data.</text>
</comment>
<dbReference type="Proteomes" id="UP000257109">
    <property type="component" value="Unassembled WGS sequence"/>
</dbReference>
<gene>
    <name evidence="1" type="ORF">CR513_14458</name>
</gene>
<proteinExistence type="predicted"/>
<sequence length="273" mass="30740">MTQLGRSLLGCWTIELAGGEGVSWPRQLSYAMTLDGGLEFKPNFHTLPIPSSCSRLHSHGGAQCYQGSTNNFAEPEQMENNDRNLKELATPDMVYQSWCIQYPQLEPAQTYELKSGLMHLRRSPQALKRIPYGLFHNKATRDVGGLHQNEGVSIFLGWSSKGLAIFGAGSFQHLERHKHMFLEKFFPASRATTIRKQIYEIRGVGQPRMVNEIGVVNNQRLENQLTKLTMLIRHLVVGQHQPSIASRVCGICTSMEHPTNMCPTLQEIESDHP</sequence>
<feature type="non-terminal residue" evidence="1">
    <location>
        <position position="1"/>
    </location>
</feature>
<evidence type="ECO:0000313" key="2">
    <source>
        <dbReference type="Proteomes" id="UP000257109"/>
    </source>
</evidence>
<accession>A0A371HH53</accession>
<dbReference type="AlphaFoldDB" id="A0A371HH53"/>
<keyword evidence="2" id="KW-1185">Reference proteome</keyword>
<dbReference type="OrthoDB" id="1689420at2759"/>